<dbReference type="Proteomes" id="UP001596137">
    <property type="component" value="Unassembled WGS sequence"/>
</dbReference>
<evidence type="ECO:0000313" key="3">
    <source>
        <dbReference type="Proteomes" id="UP001596137"/>
    </source>
</evidence>
<reference evidence="3" key="1">
    <citation type="journal article" date="2019" name="Int. J. Syst. Evol. Microbiol.">
        <title>The Global Catalogue of Microorganisms (GCM) 10K type strain sequencing project: providing services to taxonomists for standard genome sequencing and annotation.</title>
        <authorList>
            <consortium name="The Broad Institute Genomics Platform"/>
            <consortium name="The Broad Institute Genome Sequencing Center for Infectious Disease"/>
            <person name="Wu L."/>
            <person name="Ma J."/>
        </authorList>
    </citation>
    <scope>NUCLEOTIDE SEQUENCE [LARGE SCALE GENOMIC DNA]</scope>
    <source>
        <strain evidence="3">JCM 30346</strain>
    </source>
</reference>
<dbReference type="EMBL" id="JBHSRF010000055">
    <property type="protein sequence ID" value="MFC6085089.1"/>
    <property type="molecule type" value="Genomic_DNA"/>
</dbReference>
<dbReference type="InterPro" id="IPR001387">
    <property type="entry name" value="Cro/C1-type_HTH"/>
</dbReference>
<evidence type="ECO:0000259" key="1">
    <source>
        <dbReference type="PROSITE" id="PS50943"/>
    </source>
</evidence>
<dbReference type="SUPFAM" id="SSF47413">
    <property type="entry name" value="lambda repressor-like DNA-binding domains"/>
    <property type="match status" value="1"/>
</dbReference>
<dbReference type="Gene3D" id="1.10.260.40">
    <property type="entry name" value="lambda repressor-like DNA-binding domains"/>
    <property type="match status" value="1"/>
</dbReference>
<gene>
    <name evidence="2" type="ORF">ACFP1K_28270</name>
</gene>
<evidence type="ECO:0000313" key="2">
    <source>
        <dbReference type="EMBL" id="MFC6085089.1"/>
    </source>
</evidence>
<protein>
    <submittedName>
        <fullName evidence="2">Helix-turn-helix domain-containing protein</fullName>
    </submittedName>
</protein>
<dbReference type="Pfam" id="PF13560">
    <property type="entry name" value="HTH_31"/>
    <property type="match status" value="1"/>
</dbReference>
<dbReference type="PROSITE" id="PS50943">
    <property type="entry name" value="HTH_CROC1"/>
    <property type="match status" value="1"/>
</dbReference>
<dbReference type="RefSeq" id="WP_380758854.1">
    <property type="nucleotide sequence ID" value="NZ_JBHSRF010000055.1"/>
</dbReference>
<comment type="caution">
    <text evidence="2">The sequence shown here is derived from an EMBL/GenBank/DDBJ whole genome shotgun (WGS) entry which is preliminary data.</text>
</comment>
<sequence>MSVRSSHDPSVRSLAVFGAELRECRRRANVTQERLAEITQFSRSMLAFVERGERTPTRDLAQRCDDALSAGGDLVRLWTRLTRDASPRWFRGWLEIEQEAHTLHTWEPLVVPGLLQTEDYARTIIRGEAGITAAQVEKAVFARMERQRIFAREAPPMLWAVIDEGVLNRPVGGNDVMRDQVRRLLEAVETPYIGIQVVPTALGVTTGLLGGFVIAQTPDSPDTVYIESATHGQVSNRPGDVKVIQSSYDTVRAEAQPQPGSIELIREAEKRWT</sequence>
<organism evidence="2 3">
    <name type="scientific">Sphaerisporangium aureirubrum</name>
    <dbReference type="NCBI Taxonomy" id="1544736"/>
    <lineage>
        <taxon>Bacteria</taxon>
        <taxon>Bacillati</taxon>
        <taxon>Actinomycetota</taxon>
        <taxon>Actinomycetes</taxon>
        <taxon>Streptosporangiales</taxon>
        <taxon>Streptosporangiaceae</taxon>
        <taxon>Sphaerisporangium</taxon>
    </lineage>
</organism>
<dbReference type="SMART" id="SM00530">
    <property type="entry name" value="HTH_XRE"/>
    <property type="match status" value="1"/>
</dbReference>
<dbReference type="CDD" id="cd00093">
    <property type="entry name" value="HTH_XRE"/>
    <property type="match status" value="1"/>
</dbReference>
<dbReference type="Pfam" id="PF19054">
    <property type="entry name" value="DUF5753"/>
    <property type="match status" value="1"/>
</dbReference>
<keyword evidence="3" id="KW-1185">Reference proteome</keyword>
<dbReference type="InterPro" id="IPR043917">
    <property type="entry name" value="DUF5753"/>
</dbReference>
<accession>A0ABW1NP15</accession>
<feature type="domain" description="HTH cro/C1-type" evidence="1">
    <location>
        <begin position="21"/>
        <end position="74"/>
    </location>
</feature>
<proteinExistence type="predicted"/>
<dbReference type="InterPro" id="IPR010982">
    <property type="entry name" value="Lambda_DNA-bd_dom_sf"/>
</dbReference>
<name>A0ABW1NP15_9ACTN</name>